<dbReference type="RefSeq" id="WP_078707169.1">
    <property type="nucleotide sequence ID" value="NZ_FUXL01000003.1"/>
</dbReference>
<organism evidence="6 7">
    <name type="scientific">Consotaella salsifontis</name>
    <dbReference type="NCBI Taxonomy" id="1365950"/>
    <lineage>
        <taxon>Bacteria</taxon>
        <taxon>Pseudomonadati</taxon>
        <taxon>Pseudomonadota</taxon>
        <taxon>Alphaproteobacteria</taxon>
        <taxon>Hyphomicrobiales</taxon>
        <taxon>Aurantimonadaceae</taxon>
        <taxon>Consotaella</taxon>
    </lineage>
</organism>
<keyword evidence="6" id="KW-0418">Kinase</keyword>
<evidence type="ECO:0000259" key="5">
    <source>
        <dbReference type="PROSITE" id="PS51063"/>
    </source>
</evidence>
<dbReference type="OrthoDB" id="3525895at2"/>
<dbReference type="CDD" id="cd00092">
    <property type="entry name" value="HTH_CRP"/>
    <property type="match status" value="1"/>
</dbReference>
<keyword evidence="6" id="KW-0808">Transferase</keyword>
<dbReference type="SUPFAM" id="SSF51206">
    <property type="entry name" value="cAMP-binding domain-like"/>
    <property type="match status" value="1"/>
</dbReference>
<dbReference type="Pfam" id="PF13545">
    <property type="entry name" value="HTH_Crp_2"/>
    <property type="match status" value="1"/>
</dbReference>
<dbReference type="SMART" id="SM00419">
    <property type="entry name" value="HTH_CRP"/>
    <property type="match status" value="1"/>
</dbReference>
<sequence>MAARKLDPSLVRDFDIFRQMSDDDLDAALATASARRLPEGTVVFSQGAMAEEFFILLHGRLKVVQTTADGQQVVVRHVNPGEVYGIAMAVGRDDYPATATAVAESLTLAWPNREWNSLIARSPALSLSMLQTVGQRLQDAHTRIRELSTEAVERRVAHALLRLVRQAGKRTEEGILIDFPITRQDIAEMTGTTLHTVSRILTAWEGQGLVAGGRKKIVVCDAHRLFLLAEAAD</sequence>
<feature type="domain" description="HTH crp-type" evidence="5">
    <location>
        <begin position="150"/>
        <end position="223"/>
    </location>
</feature>
<dbReference type="PANTHER" id="PTHR24567">
    <property type="entry name" value="CRP FAMILY TRANSCRIPTIONAL REGULATORY PROTEIN"/>
    <property type="match status" value="1"/>
</dbReference>
<keyword evidence="2" id="KW-0238">DNA-binding</keyword>
<dbReference type="SMART" id="SM00100">
    <property type="entry name" value="cNMP"/>
    <property type="match status" value="1"/>
</dbReference>
<gene>
    <name evidence="6" type="ORF">SAMN05428963_10345</name>
</gene>
<dbReference type="PRINTS" id="PR00034">
    <property type="entry name" value="HTHCRP"/>
</dbReference>
<dbReference type="EMBL" id="FUXL01000003">
    <property type="protein sequence ID" value="SJZ79072.1"/>
    <property type="molecule type" value="Genomic_DNA"/>
</dbReference>
<protein>
    <submittedName>
        <fullName evidence="6">cAMP-binding domain of CRP or a regulatory subunit of cAMP-dependent protein kinases</fullName>
    </submittedName>
</protein>
<dbReference type="Gene3D" id="1.10.10.10">
    <property type="entry name" value="Winged helix-like DNA-binding domain superfamily/Winged helix DNA-binding domain"/>
    <property type="match status" value="1"/>
</dbReference>
<name>A0A1T4NIK1_9HYPH</name>
<dbReference type="STRING" id="1365950.SAMN05428963_10345"/>
<dbReference type="GO" id="GO:0016301">
    <property type="term" value="F:kinase activity"/>
    <property type="evidence" value="ECO:0007669"/>
    <property type="project" value="UniProtKB-KW"/>
</dbReference>
<evidence type="ECO:0000313" key="6">
    <source>
        <dbReference type="EMBL" id="SJZ79072.1"/>
    </source>
</evidence>
<accession>A0A1T4NIK1</accession>
<dbReference type="InterPro" id="IPR000595">
    <property type="entry name" value="cNMP-bd_dom"/>
</dbReference>
<dbReference type="SUPFAM" id="SSF46785">
    <property type="entry name" value="Winged helix' DNA-binding domain"/>
    <property type="match status" value="1"/>
</dbReference>
<dbReference type="PROSITE" id="PS51063">
    <property type="entry name" value="HTH_CRP_2"/>
    <property type="match status" value="1"/>
</dbReference>
<dbReference type="GO" id="GO:0003677">
    <property type="term" value="F:DNA binding"/>
    <property type="evidence" value="ECO:0007669"/>
    <property type="project" value="UniProtKB-KW"/>
</dbReference>
<dbReference type="InterPro" id="IPR012318">
    <property type="entry name" value="HTH_CRP"/>
</dbReference>
<evidence type="ECO:0000256" key="1">
    <source>
        <dbReference type="ARBA" id="ARBA00023015"/>
    </source>
</evidence>
<dbReference type="PROSITE" id="PS50042">
    <property type="entry name" value="CNMP_BINDING_3"/>
    <property type="match status" value="1"/>
</dbReference>
<dbReference type="InterPro" id="IPR050397">
    <property type="entry name" value="Env_Response_Regulators"/>
</dbReference>
<dbReference type="InterPro" id="IPR014710">
    <property type="entry name" value="RmlC-like_jellyroll"/>
</dbReference>
<dbReference type="Gene3D" id="2.60.120.10">
    <property type="entry name" value="Jelly Rolls"/>
    <property type="match status" value="1"/>
</dbReference>
<dbReference type="Pfam" id="PF00027">
    <property type="entry name" value="cNMP_binding"/>
    <property type="match status" value="1"/>
</dbReference>
<evidence type="ECO:0000256" key="3">
    <source>
        <dbReference type="ARBA" id="ARBA00023163"/>
    </source>
</evidence>
<evidence type="ECO:0000256" key="2">
    <source>
        <dbReference type="ARBA" id="ARBA00023125"/>
    </source>
</evidence>
<dbReference type="InterPro" id="IPR036390">
    <property type="entry name" value="WH_DNA-bd_sf"/>
</dbReference>
<evidence type="ECO:0000259" key="4">
    <source>
        <dbReference type="PROSITE" id="PS50042"/>
    </source>
</evidence>
<dbReference type="CDD" id="cd00038">
    <property type="entry name" value="CAP_ED"/>
    <property type="match status" value="1"/>
</dbReference>
<proteinExistence type="predicted"/>
<dbReference type="AlphaFoldDB" id="A0A1T4NIK1"/>
<keyword evidence="7" id="KW-1185">Reference proteome</keyword>
<evidence type="ECO:0000313" key="7">
    <source>
        <dbReference type="Proteomes" id="UP000190135"/>
    </source>
</evidence>
<reference evidence="7" key="1">
    <citation type="submission" date="2017-02" db="EMBL/GenBank/DDBJ databases">
        <authorList>
            <person name="Varghese N."/>
            <person name="Submissions S."/>
        </authorList>
    </citation>
    <scope>NUCLEOTIDE SEQUENCE [LARGE SCALE GENOMIC DNA]</scope>
    <source>
        <strain evidence="7">USBA 369</strain>
    </source>
</reference>
<keyword evidence="1" id="KW-0805">Transcription regulation</keyword>
<dbReference type="PANTHER" id="PTHR24567:SF28">
    <property type="entry name" value="LISTERIOLYSIN REGULATORY PROTEIN"/>
    <property type="match status" value="1"/>
</dbReference>
<dbReference type="InterPro" id="IPR036388">
    <property type="entry name" value="WH-like_DNA-bd_sf"/>
</dbReference>
<dbReference type="GO" id="GO:0005829">
    <property type="term" value="C:cytosol"/>
    <property type="evidence" value="ECO:0007669"/>
    <property type="project" value="TreeGrafter"/>
</dbReference>
<dbReference type="GO" id="GO:0003700">
    <property type="term" value="F:DNA-binding transcription factor activity"/>
    <property type="evidence" value="ECO:0007669"/>
    <property type="project" value="TreeGrafter"/>
</dbReference>
<dbReference type="Proteomes" id="UP000190135">
    <property type="component" value="Unassembled WGS sequence"/>
</dbReference>
<feature type="domain" description="Cyclic nucleotide-binding" evidence="4">
    <location>
        <begin position="16"/>
        <end position="105"/>
    </location>
</feature>
<dbReference type="InterPro" id="IPR018490">
    <property type="entry name" value="cNMP-bd_dom_sf"/>
</dbReference>
<keyword evidence="3" id="KW-0804">Transcription</keyword>